<keyword evidence="5" id="KW-0560">Oxidoreductase</keyword>
<dbReference type="PANTHER" id="PTHR12907">
    <property type="entry name" value="EGL NINE HOMOLOG-RELATED"/>
    <property type="match status" value="1"/>
</dbReference>
<dbReference type="Proteomes" id="UP000054859">
    <property type="component" value="Unassembled WGS sequence"/>
</dbReference>
<keyword evidence="6" id="KW-0408">Iron</keyword>
<dbReference type="STRING" id="45056.Lade_1452"/>
<evidence type="ECO:0000256" key="5">
    <source>
        <dbReference type="ARBA" id="ARBA00023002"/>
    </source>
</evidence>
<keyword evidence="9" id="KW-1185">Reference proteome</keyword>
<dbReference type="Pfam" id="PF13640">
    <property type="entry name" value="2OG-FeII_Oxy_3"/>
    <property type="match status" value="1"/>
</dbReference>
<evidence type="ECO:0000259" key="7">
    <source>
        <dbReference type="PROSITE" id="PS51471"/>
    </source>
</evidence>
<feature type="domain" description="Fe2OG dioxygenase" evidence="7">
    <location>
        <begin position="99"/>
        <end position="194"/>
    </location>
</feature>
<dbReference type="PATRIC" id="fig|45056.6.peg.1500"/>
<evidence type="ECO:0000313" key="9">
    <source>
        <dbReference type="Proteomes" id="UP000054859"/>
    </source>
</evidence>
<name>A0A0W0R2J0_9GAMM</name>
<keyword evidence="4" id="KW-0223">Dioxygenase</keyword>
<protein>
    <submittedName>
        <fullName evidence="8">2OG-Fe(II) oxygenase</fullName>
    </submittedName>
</protein>
<dbReference type="InterPro" id="IPR006620">
    <property type="entry name" value="Pro_4_hyd_alph"/>
</dbReference>
<comment type="cofactor">
    <cofactor evidence="1">
        <name>L-ascorbate</name>
        <dbReference type="ChEBI" id="CHEBI:38290"/>
    </cofactor>
</comment>
<dbReference type="SMART" id="SM00702">
    <property type="entry name" value="P4Hc"/>
    <property type="match status" value="1"/>
</dbReference>
<dbReference type="InterPro" id="IPR044862">
    <property type="entry name" value="Pro_4_hyd_alph_FE2OG_OXY"/>
</dbReference>
<evidence type="ECO:0000256" key="3">
    <source>
        <dbReference type="ARBA" id="ARBA00022896"/>
    </source>
</evidence>
<dbReference type="Gene3D" id="2.60.120.620">
    <property type="entry name" value="q2cbj1_9rhob like domain"/>
    <property type="match status" value="1"/>
</dbReference>
<reference evidence="8 9" key="1">
    <citation type="submission" date="2015-11" db="EMBL/GenBank/DDBJ databases">
        <title>Identification of large and diverse effector repertoires of 38 Legionella species.</title>
        <authorList>
            <person name="Burstein D."/>
            <person name="Amaro F."/>
            <person name="Zusman T."/>
            <person name="Lifshitz Z."/>
            <person name="Cohen O."/>
            <person name="Gilbert J.A."/>
            <person name="Pupko T."/>
            <person name="Shuman H.A."/>
            <person name="Segal G."/>
        </authorList>
    </citation>
    <scope>NUCLEOTIDE SEQUENCE [LARGE SCALE GENOMIC DNA]</scope>
    <source>
        <strain evidence="8 9">1762-AUS-E</strain>
    </source>
</reference>
<evidence type="ECO:0000256" key="4">
    <source>
        <dbReference type="ARBA" id="ARBA00022964"/>
    </source>
</evidence>
<sequence>MNEFFIESILAKGYCLIDNFLPQETYLKLIEVIKNIEVNGWARKAKIGPQNMAQRNTTIRSDSIFWLEENSGIDEIQNYFAKIEELKKLLNKNFYLGLSDFEAHFAIYQPGSFYKKHVDQFANKKDRVISCVYYLNEDWHADFGGNLQLYNANDEVIEVISPQGNRFVCFESHLPHEVTTANHVRYSIATWLKKHSINPIL</sequence>
<evidence type="ECO:0000256" key="6">
    <source>
        <dbReference type="ARBA" id="ARBA00023004"/>
    </source>
</evidence>
<evidence type="ECO:0000256" key="1">
    <source>
        <dbReference type="ARBA" id="ARBA00001961"/>
    </source>
</evidence>
<dbReference type="AlphaFoldDB" id="A0A0W0R2J0"/>
<dbReference type="GO" id="GO:0008198">
    <property type="term" value="F:ferrous iron binding"/>
    <property type="evidence" value="ECO:0007669"/>
    <property type="project" value="TreeGrafter"/>
</dbReference>
<keyword evidence="3" id="KW-0847">Vitamin C</keyword>
<evidence type="ECO:0000256" key="2">
    <source>
        <dbReference type="ARBA" id="ARBA00022723"/>
    </source>
</evidence>
<dbReference type="RefSeq" id="WP_058462532.1">
    <property type="nucleotide sequence ID" value="NZ_CAAAHS010000012.1"/>
</dbReference>
<dbReference type="GO" id="GO:0031543">
    <property type="term" value="F:peptidyl-proline dioxygenase activity"/>
    <property type="evidence" value="ECO:0007669"/>
    <property type="project" value="TreeGrafter"/>
</dbReference>
<dbReference type="GO" id="GO:0031418">
    <property type="term" value="F:L-ascorbic acid binding"/>
    <property type="evidence" value="ECO:0007669"/>
    <property type="project" value="UniProtKB-KW"/>
</dbReference>
<accession>A0A0W0R2J0</accession>
<dbReference type="InterPro" id="IPR051559">
    <property type="entry name" value="HIF_prolyl_hydroxylases"/>
</dbReference>
<keyword evidence="2" id="KW-0479">Metal-binding</keyword>
<comment type="caution">
    <text evidence="8">The sequence shown here is derived from an EMBL/GenBank/DDBJ whole genome shotgun (WGS) entry which is preliminary data.</text>
</comment>
<proteinExistence type="predicted"/>
<evidence type="ECO:0000313" key="8">
    <source>
        <dbReference type="EMBL" id="KTC65269.1"/>
    </source>
</evidence>
<organism evidence="8 9">
    <name type="scientific">Legionella adelaidensis</name>
    <dbReference type="NCBI Taxonomy" id="45056"/>
    <lineage>
        <taxon>Bacteria</taxon>
        <taxon>Pseudomonadati</taxon>
        <taxon>Pseudomonadota</taxon>
        <taxon>Gammaproteobacteria</taxon>
        <taxon>Legionellales</taxon>
        <taxon>Legionellaceae</taxon>
        <taxon>Legionella</taxon>
    </lineage>
</organism>
<dbReference type="GO" id="GO:0071456">
    <property type="term" value="P:cellular response to hypoxia"/>
    <property type="evidence" value="ECO:0007669"/>
    <property type="project" value="TreeGrafter"/>
</dbReference>
<gene>
    <name evidence="8" type="ORF">Lade_1452</name>
</gene>
<dbReference type="EMBL" id="LNKA01000005">
    <property type="protein sequence ID" value="KTC65269.1"/>
    <property type="molecule type" value="Genomic_DNA"/>
</dbReference>
<dbReference type="OrthoDB" id="9783171at2"/>
<dbReference type="PROSITE" id="PS51471">
    <property type="entry name" value="FE2OG_OXY"/>
    <property type="match status" value="1"/>
</dbReference>
<dbReference type="PANTHER" id="PTHR12907:SF26">
    <property type="entry name" value="HIF PROLYL HYDROXYLASE, ISOFORM C"/>
    <property type="match status" value="1"/>
</dbReference>
<dbReference type="InterPro" id="IPR005123">
    <property type="entry name" value="Oxoglu/Fe-dep_dioxygenase_dom"/>
</dbReference>